<dbReference type="InterPro" id="IPR000644">
    <property type="entry name" value="CBS_dom"/>
</dbReference>
<accession>B0CE50</accession>
<dbReference type="GO" id="GO:0008237">
    <property type="term" value="F:metallopeptidase activity"/>
    <property type="evidence" value="ECO:0007669"/>
    <property type="project" value="UniProtKB-UniRule"/>
</dbReference>
<feature type="active site" evidence="15">
    <location>
        <position position="71"/>
    </location>
</feature>
<keyword evidence="6 14" id="KW-0479">Metal-binding</keyword>
<dbReference type="PROSITE" id="PS51371">
    <property type="entry name" value="CBS"/>
    <property type="match status" value="1"/>
</dbReference>
<keyword evidence="4 14" id="KW-0645">Protease</keyword>
<keyword evidence="9 14" id="KW-0862">Zinc</keyword>
<feature type="transmembrane region" description="Helical" evidence="14">
    <location>
        <begin position="12"/>
        <end position="35"/>
    </location>
</feature>
<sequence length="419" mass="46025">MQQGSNANRQVGAVFGIPLYVDPSWFLILALVTFANGVSWQQLYPNWLTGTAWIVGFVMALLLFVSVLLHELGHSLVARSQGIKVNSITLFLFGGIASIDEEAKTPEHAFQVAIAGPAVSISIFLFLSLCGEFAAAESPARVLLQSLGEINLVLALFNLIPGLPLDGGQILKALVWKITGNRLQGVRWAARVGQALGWFAVIVGLAFTFLLGQVSGIWVTMLGWFGLRNAYNYEQFTQLQEALIQLQAQDAMTRDFRVVDAEKSLSQFADRYLLDTMRRSAYFAASEGRYRGIVDIDGLNTIERSQWEVQPIQSVVRSLQQIPTVRQDTPITEVIELLESEQLPLITVLSPADAVAGVIDRGDTVKALAKKLNLPISDEDIRRIKDEGSYPSTLQLPAIARSVMADMMVPEPTPETSSH</sequence>
<keyword evidence="5 14" id="KW-0812">Transmembrane</keyword>
<dbReference type="KEGG" id="amr:AM1_5571"/>
<protein>
    <recommendedName>
        <fullName evidence="14">Zinc metalloprotease</fullName>
    </recommendedName>
</protein>
<name>B0CE50_ACAM1</name>
<dbReference type="Pfam" id="PF00571">
    <property type="entry name" value="CBS"/>
    <property type="match status" value="1"/>
</dbReference>
<evidence type="ECO:0000259" key="18">
    <source>
        <dbReference type="PROSITE" id="PS51371"/>
    </source>
</evidence>
<evidence type="ECO:0000256" key="2">
    <source>
        <dbReference type="ARBA" id="ARBA00007931"/>
    </source>
</evidence>
<dbReference type="RefSeq" id="WP_012165744.1">
    <property type="nucleotide sequence ID" value="NC_009925.1"/>
</dbReference>
<dbReference type="PANTHER" id="PTHR39188">
    <property type="entry name" value="MEMBRANE-ASSOCIATED ZINC METALLOPROTEASE M50B"/>
    <property type="match status" value="1"/>
</dbReference>
<dbReference type="Proteomes" id="UP000000268">
    <property type="component" value="Chromosome"/>
</dbReference>
<feature type="binding site" evidence="16">
    <location>
        <position position="70"/>
    </location>
    <ligand>
        <name>Zn(2+)</name>
        <dbReference type="ChEBI" id="CHEBI:29105"/>
        <note>catalytic</note>
    </ligand>
</feature>
<dbReference type="eggNOG" id="COG1994">
    <property type="taxonomic scope" value="Bacteria"/>
</dbReference>
<evidence type="ECO:0000256" key="17">
    <source>
        <dbReference type="PROSITE-ProRule" id="PRU00703"/>
    </source>
</evidence>
<reference evidence="19 20" key="1">
    <citation type="journal article" date="2008" name="Proc. Natl. Acad. Sci. U.S.A.">
        <title>Niche adaptation and genome expansion in the chlorophyll d-producing cyanobacterium Acaryochloris marina.</title>
        <authorList>
            <person name="Swingley W.D."/>
            <person name="Chen M."/>
            <person name="Cheung P.C."/>
            <person name="Conrad A.L."/>
            <person name="Dejesa L.C."/>
            <person name="Hao J."/>
            <person name="Honchak B.M."/>
            <person name="Karbach L.E."/>
            <person name="Kurdoglu A."/>
            <person name="Lahiri S."/>
            <person name="Mastrian S.D."/>
            <person name="Miyashita H."/>
            <person name="Page L."/>
            <person name="Ramakrishna P."/>
            <person name="Satoh S."/>
            <person name="Sattley W.M."/>
            <person name="Shimada Y."/>
            <person name="Taylor H.L."/>
            <person name="Tomo T."/>
            <person name="Tsuchiya T."/>
            <person name="Wang Z.T."/>
            <person name="Raymond J."/>
            <person name="Mimuro M."/>
            <person name="Blankenship R.E."/>
            <person name="Touchman J.W."/>
        </authorList>
    </citation>
    <scope>NUCLEOTIDE SEQUENCE [LARGE SCALE GENOMIC DNA]</scope>
    <source>
        <strain evidence="20">MBIC 11017</strain>
    </source>
</reference>
<keyword evidence="10 14" id="KW-1133">Transmembrane helix</keyword>
<feature type="transmembrane region" description="Helical" evidence="14">
    <location>
        <begin position="111"/>
        <end position="130"/>
    </location>
</feature>
<evidence type="ECO:0000256" key="15">
    <source>
        <dbReference type="PIRSR" id="PIRSR006404-1"/>
    </source>
</evidence>
<dbReference type="PANTHER" id="PTHR39188:SF3">
    <property type="entry name" value="STAGE IV SPORULATION PROTEIN FB"/>
    <property type="match status" value="1"/>
</dbReference>
<keyword evidence="3 14" id="KW-1003">Cell membrane</keyword>
<evidence type="ECO:0000256" key="12">
    <source>
        <dbReference type="ARBA" id="ARBA00023122"/>
    </source>
</evidence>
<evidence type="ECO:0000256" key="9">
    <source>
        <dbReference type="ARBA" id="ARBA00022833"/>
    </source>
</evidence>
<dbReference type="GO" id="GO:0006508">
    <property type="term" value="P:proteolysis"/>
    <property type="evidence" value="ECO:0007669"/>
    <property type="project" value="UniProtKB-KW"/>
</dbReference>
<evidence type="ECO:0000256" key="16">
    <source>
        <dbReference type="PIRSR" id="PIRSR006404-2"/>
    </source>
</evidence>
<comment type="cofactor">
    <cofactor evidence="14 16">
        <name>Zn(2+)</name>
        <dbReference type="ChEBI" id="CHEBI:29105"/>
    </cofactor>
    <text evidence="14 16">Binds 1 zinc ion per subunit.</text>
</comment>
<keyword evidence="7" id="KW-0677">Repeat</keyword>
<keyword evidence="12 17" id="KW-0129">CBS domain</keyword>
<dbReference type="EMBL" id="CP000828">
    <property type="protein sequence ID" value="ABW30524.1"/>
    <property type="molecule type" value="Genomic_DNA"/>
</dbReference>
<comment type="similarity">
    <text evidence="2 14">Belongs to the peptidase M50B family.</text>
</comment>
<evidence type="ECO:0000313" key="20">
    <source>
        <dbReference type="Proteomes" id="UP000000268"/>
    </source>
</evidence>
<feature type="transmembrane region" description="Helical" evidence="14">
    <location>
        <begin position="81"/>
        <end position="99"/>
    </location>
</feature>
<dbReference type="HOGENOM" id="CLU_037123_1_2_3"/>
<evidence type="ECO:0000256" key="13">
    <source>
        <dbReference type="ARBA" id="ARBA00023136"/>
    </source>
</evidence>
<evidence type="ECO:0000256" key="14">
    <source>
        <dbReference type="PIRNR" id="PIRNR006404"/>
    </source>
</evidence>
<evidence type="ECO:0000256" key="6">
    <source>
        <dbReference type="ARBA" id="ARBA00022723"/>
    </source>
</evidence>
<keyword evidence="8 14" id="KW-0378">Hydrolase</keyword>
<feature type="domain" description="CBS" evidence="18">
    <location>
        <begin position="316"/>
        <end position="376"/>
    </location>
</feature>
<feature type="binding site" evidence="16">
    <location>
        <position position="166"/>
    </location>
    <ligand>
        <name>Zn(2+)</name>
        <dbReference type="ChEBI" id="CHEBI:29105"/>
        <note>catalytic</note>
    </ligand>
</feature>
<dbReference type="CDD" id="cd04639">
    <property type="entry name" value="CBS_pair_peptidase_M50"/>
    <property type="match status" value="1"/>
</dbReference>
<dbReference type="CDD" id="cd06164">
    <property type="entry name" value="S2P-M50_SpoIVFB_CBS"/>
    <property type="match status" value="1"/>
</dbReference>
<dbReference type="Pfam" id="PF02163">
    <property type="entry name" value="Peptidase_M50"/>
    <property type="match status" value="2"/>
</dbReference>
<evidence type="ECO:0000256" key="11">
    <source>
        <dbReference type="ARBA" id="ARBA00023049"/>
    </source>
</evidence>
<evidence type="ECO:0000256" key="8">
    <source>
        <dbReference type="ARBA" id="ARBA00022801"/>
    </source>
</evidence>
<dbReference type="Gene3D" id="3.10.580.10">
    <property type="entry name" value="CBS-domain"/>
    <property type="match status" value="1"/>
</dbReference>
<keyword evidence="13 14" id="KW-0472">Membrane</keyword>
<evidence type="ECO:0000256" key="10">
    <source>
        <dbReference type="ARBA" id="ARBA00022989"/>
    </source>
</evidence>
<dbReference type="InterPro" id="IPR008915">
    <property type="entry name" value="Peptidase_M50"/>
</dbReference>
<dbReference type="OrthoDB" id="166377at2"/>
<dbReference type="eggNOG" id="COG0517">
    <property type="taxonomic scope" value="Bacteria"/>
</dbReference>
<dbReference type="InterPro" id="IPR016483">
    <property type="entry name" value="UCP006404_Pept_M50_CBS"/>
</dbReference>
<organism evidence="19 20">
    <name type="scientific">Acaryochloris marina (strain MBIC 11017)</name>
    <dbReference type="NCBI Taxonomy" id="329726"/>
    <lineage>
        <taxon>Bacteria</taxon>
        <taxon>Bacillati</taxon>
        <taxon>Cyanobacteriota</taxon>
        <taxon>Cyanophyceae</taxon>
        <taxon>Acaryochloridales</taxon>
        <taxon>Acaryochloridaceae</taxon>
        <taxon>Acaryochloris</taxon>
    </lineage>
</organism>
<keyword evidence="11 14" id="KW-0482">Metalloprotease</keyword>
<dbReference type="GO" id="GO:0046872">
    <property type="term" value="F:metal ion binding"/>
    <property type="evidence" value="ECO:0007669"/>
    <property type="project" value="UniProtKB-UniRule"/>
</dbReference>
<gene>
    <name evidence="19" type="ordered locus">AM1_5571</name>
</gene>
<feature type="transmembrane region" description="Helical" evidence="14">
    <location>
        <begin position="195"/>
        <end position="219"/>
    </location>
</feature>
<proteinExistence type="inferred from homology"/>
<evidence type="ECO:0000313" key="19">
    <source>
        <dbReference type="EMBL" id="ABW30524.1"/>
    </source>
</evidence>
<dbReference type="InterPro" id="IPR046342">
    <property type="entry name" value="CBS_dom_sf"/>
</dbReference>
<feature type="transmembrane region" description="Helical" evidence="14">
    <location>
        <begin position="47"/>
        <end position="69"/>
    </location>
</feature>
<dbReference type="AlphaFoldDB" id="B0CE50"/>
<feature type="binding site" evidence="16">
    <location>
        <position position="74"/>
    </location>
    <ligand>
        <name>Zn(2+)</name>
        <dbReference type="ChEBI" id="CHEBI:29105"/>
        <note>catalytic</note>
    </ligand>
</feature>
<evidence type="ECO:0000256" key="7">
    <source>
        <dbReference type="ARBA" id="ARBA00022737"/>
    </source>
</evidence>
<dbReference type="PIRSF" id="PIRSF006404">
    <property type="entry name" value="UCP006404_Pept_M50_CBS"/>
    <property type="match status" value="1"/>
</dbReference>
<evidence type="ECO:0000256" key="5">
    <source>
        <dbReference type="ARBA" id="ARBA00022692"/>
    </source>
</evidence>
<keyword evidence="20" id="KW-1185">Reference proteome</keyword>
<evidence type="ECO:0000256" key="4">
    <source>
        <dbReference type="ARBA" id="ARBA00022670"/>
    </source>
</evidence>
<dbReference type="GO" id="GO:0005886">
    <property type="term" value="C:plasma membrane"/>
    <property type="evidence" value="ECO:0007669"/>
    <property type="project" value="UniProtKB-SubCell"/>
</dbReference>
<evidence type="ECO:0000256" key="1">
    <source>
        <dbReference type="ARBA" id="ARBA00004651"/>
    </source>
</evidence>
<dbReference type="SUPFAM" id="SSF54631">
    <property type="entry name" value="CBS-domain pair"/>
    <property type="match status" value="1"/>
</dbReference>
<evidence type="ECO:0000256" key="3">
    <source>
        <dbReference type="ARBA" id="ARBA00022475"/>
    </source>
</evidence>
<comment type="subcellular location">
    <subcellularLocation>
        <location evidence="1 14">Cell membrane</location>
        <topology evidence="1 14">Multi-pass membrane protein</topology>
    </subcellularLocation>
</comment>